<dbReference type="AlphaFoldDB" id="A0AAD4MT05"/>
<name>A0AAD4MT05_9BILA</name>
<dbReference type="EMBL" id="JAKKPZ010000068">
    <property type="protein sequence ID" value="KAI1704393.1"/>
    <property type="molecule type" value="Genomic_DNA"/>
</dbReference>
<evidence type="ECO:0000313" key="1">
    <source>
        <dbReference type="EMBL" id="KAI1704393.1"/>
    </source>
</evidence>
<keyword evidence="2" id="KW-1185">Reference proteome</keyword>
<comment type="caution">
    <text evidence="1">The sequence shown here is derived from an EMBL/GenBank/DDBJ whole genome shotgun (WGS) entry which is preliminary data.</text>
</comment>
<accession>A0AAD4MT05</accession>
<gene>
    <name evidence="1" type="ORF">DdX_14260</name>
</gene>
<proteinExistence type="predicted"/>
<sequence>MERYRLSRRSDLGVRYVNRFLSAREDDWYRFQARIGLPPEDMASGNPENPGFGRVTDPPSPLGFGRVIRQSLRLGETRRLVPVSSPNRASTERYGFRKILDDQGRRQAAKPRGQSYGIIFLNEKERKHQLESKKLAQRAKRAETQHDSCNVKERVWGSFWSPHGAKRREDPKTTHKSTLIRSVPTNKLPHWISFLNSEDLELPLGLNANCDAIGYTFLCPFSAGPDVNNRAKEIEAYNYVGASQLNEGNDQIPKQTKLQWQKLFSILIFDEPSDAGKCPTACGG</sequence>
<protein>
    <submittedName>
        <fullName evidence="1">Uncharacterized protein</fullName>
    </submittedName>
</protein>
<reference evidence="1" key="1">
    <citation type="submission" date="2022-01" db="EMBL/GenBank/DDBJ databases">
        <title>Genome Sequence Resource for Two Populations of Ditylenchus destructor, the Migratory Endoparasitic Phytonematode.</title>
        <authorList>
            <person name="Zhang H."/>
            <person name="Lin R."/>
            <person name="Xie B."/>
        </authorList>
    </citation>
    <scope>NUCLEOTIDE SEQUENCE</scope>
    <source>
        <strain evidence="1">BazhouSP</strain>
    </source>
</reference>
<dbReference type="Proteomes" id="UP001201812">
    <property type="component" value="Unassembled WGS sequence"/>
</dbReference>
<organism evidence="1 2">
    <name type="scientific">Ditylenchus destructor</name>
    <dbReference type="NCBI Taxonomy" id="166010"/>
    <lineage>
        <taxon>Eukaryota</taxon>
        <taxon>Metazoa</taxon>
        <taxon>Ecdysozoa</taxon>
        <taxon>Nematoda</taxon>
        <taxon>Chromadorea</taxon>
        <taxon>Rhabditida</taxon>
        <taxon>Tylenchina</taxon>
        <taxon>Tylenchomorpha</taxon>
        <taxon>Sphaerularioidea</taxon>
        <taxon>Anguinidae</taxon>
        <taxon>Anguininae</taxon>
        <taxon>Ditylenchus</taxon>
    </lineage>
</organism>
<evidence type="ECO:0000313" key="2">
    <source>
        <dbReference type="Proteomes" id="UP001201812"/>
    </source>
</evidence>